<dbReference type="Pfam" id="PF01063">
    <property type="entry name" value="Aminotran_4"/>
    <property type="match status" value="1"/>
</dbReference>
<dbReference type="RefSeq" id="WP_123048458.1">
    <property type="nucleotide sequence ID" value="NZ_PTJO01000005.1"/>
</dbReference>
<organism evidence="1 2">
    <name type="scientific">Corynebacterium alimapuense</name>
    <dbReference type="NCBI Taxonomy" id="1576874"/>
    <lineage>
        <taxon>Bacteria</taxon>
        <taxon>Bacillati</taxon>
        <taxon>Actinomycetota</taxon>
        <taxon>Actinomycetes</taxon>
        <taxon>Mycobacteriales</taxon>
        <taxon>Corynebacteriaceae</taxon>
        <taxon>Corynebacterium</taxon>
    </lineage>
</organism>
<dbReference type="Proteomes" id="UP000266975">
    <property type="component" value="Unassembled WGS sequence"/>
</dbReference>
<evidence type="ECO:0008006" key="3">
    <source>
        <dbReference type="Google" id="ProtNLM"/>
    </source>
</evidence>
<name>A0A3M8K5S1_9CORY</name>
<dbReference type="GO" id="GO:0003824">
    <property type="term" value="F:catalytic activity"/>
    <property type="evidence" value="ECO:0007669"/>
    <property type="project" value="InterPro"/>
</dbReference>
<sequence>MILRWEGRDLVSSIEPESAPEVIDSWLVSHGVVAGWAHHRHRFAASLPGIDTEEFLDAAYQACPEHGRWFPRAEAHGGQLFLRLRPAPELRHQTVLHIPEQCDPRSRPKTKGPDLAVLAQLRLSAQGLGADDALLYGSDGRVVEAAHAAIAWWEDDRLMFPEHSDQLPSVTVAATREVLNDTGSRPISVEELSGGLPVWVGSALHGWTPVTGWIGAEGTRWQPATFRCPYSTTQVNDLIGRR</sequence>
<accession>A0A3M8K5S1</accession>
<protein>
    <recommendedName>
        <fullName evidence="3">Aminotransferase</fullName>
    </recommendedName>
</protein>
<dbReference type="OrthoDB" id="4570776at2"/>
<dbReference type="Gene3D" id="3.20.10.10">
    <property type="entry name" value="D-amino Acid Aminotransferase, subunit A, domain 2"/>
    <property type="match status" value="1"/>
</dbReference>
<dbReference type="AlphaFoldDB" id="A0A3M8K5S1"/>
<keyword evidence="2" id="KW-1185">Reference proteome</keyword>
<comment type="caution">
    <text evidence="1">The sequence shown here is derived from an EMBL/GenBank/DDBJ whole genome shotgun (WGS) entry which is preliminary data.</text>
</comment>
<evidence type="ECO:0000313" key="2">
    <source>
        <dbReference type="Proteomes" id="UP000266975"/>
    </source>
</evidence>
<gene>
    <name evidence="1" type="ORF">C5L39_08505</name>
</gene>
<evidence type="ECO:0000313" key="1">
    <source>
        <dbReference type="EMBL" id="RNE48526.1"/>
    </source>
</evidence>
<proteinExistence type="predicted"/>
<dbReference type="InterPro" id="IPR043132">
    <property type="entry name" value="BCAT-like_C"/>
</dbReference>
<dbReference type="EMBL" id="PTJO01000005">
    <property type="protein sequence ID" value="RNE48526.1"/>
    <property type="molecule type" value="Genomic_DNA"/>
</dbReference>
<reference evidence="1 2" key="1">
    <citation type="submission" date="2018-02" db="EMBL/GenBank/DDBJ databases">
        <title>Corynebacterium alimpuense sp. nov., a marine obligate actinomycete isolated from sediments of Valparaiso bay, Chile.</title>
        <authorList>
            <person name="Claverias F."/>
            <person name="Gonzales-Siles L."/>
            <person name="Salva-Serra F."/>
            <person name="Inganaes E."/>
            <person name="Molin K."/>
            <person name="Cumsille A."/>
            <person name="Undabarrena A."/>
            <person name="Couve E."/>
            <person name="Moore E.R.B."/>
            <person name="Gomila M."/>
            <person name="Camara B."/>
        </authorList>
    </citation>
    <scope>NUCLEOTIDE SEQUENCE [LARGE SCALE GENOMIC DNA]</scope>
    <source>
        <strain evidence="1 2">CCUG 69366</strain>
    </source>
</reference>
<dbReference type="SUPFAM" id="SSF56752">
    <property type="entry name" value="D-aminoacid aminotransferase-like PLP-dependent enzymes"/>
    <property type="match status" value="1"/>
</dbReference>
<dbReference type="InterPro" id="IPR036038">
    <property type="entry name" value="Aminotransferase-like"/>
</dbReference>
<dbReference type="InterPro" id="IPR001544">
    <property type="entry name" value="Aminotrans_IV"/>
</dbReference>